<evidence type="ECO:0000313" key="2">
    <source>
        <dbReference type="Proteomes" id="UP001156398"/>
    </source>
</evidence>
<name>A0ABT6VXK2_9ACTN</name>
<organism evidence="1 2">
    <name type="scientific">Streptantibioticus silvisoli</name>
    <dbReference type="NCBI Taxonomy" id="2705255"/>
    <lineage>
        <taxon>Bacteria</taxon>
        <taxon>Bacillati</taxon>
        <taxon>Actinomycetota</taxon>
        <taxon>Actinomycetes</taxon>
        <taxon>Kitasatosporales</taxon>
        <taxon>Streptomycetaceae</taxon>
        <taxon>Streptantibioticus</taxon>
    </lineage>
</organism>
<dbReference type="InterPro" id="IPR027417">
    <property type="entry name" value="P-loop_NTPase"/>
</dbReference>
<sequence>MTLTACRLTAAEATTTVVTDIGEVVDWVRRYFTPWWTVTATQTTGPPPGGADGTDPDAPVIEAVADPATYELWAKSVLSAPEPAETEYVRSRTYSRRDGDRLLVVTPEERIAYQVTPGRVRIVGTEPSALRIPAARVARTVVWGRLERAGWTLLHASAVVGAGDRALLSFGGKGAGKTTTALMCARRLGLRLLANDRVFARPEGSGVRLLTWASVTSVGLGLLAGLGLYDGVRERLLAGEPFHPAQDPLVLEALRAGTRTAVFDPTGREMKVLVAPDRLAPWLGVEPVGEAEVGLLLFPAVAAGRVPELTGGDYRIGAPDLFTAGTEDSYPDVFGVRRLPEGAAAEHHRALLAAFGRLPRRGVRLGHEPAGNEPVLRTVAGLL</sequence>
<protein>
    <recommendedName>
        <fullName evidence="3">Serine kinase</fullName>
    </recommendedName>
</protein>
<keyword evidence="2" id="KW-1185">Reference proteome</keyword>
<dbReference type="SUPFAM" id="SSF53795">
    <property type="entry name" value="PEP carboxykinase-like"/>
    <property type="match status" value="1"/>
</dbReference>
<gene>
    <name evidence="1" type="ORF">POF43_005510</name>
</gene>
<comment type="caution">
    <text evidence="1">The sequence shown here is derived from an EMBL/GenBank/DDBJ whole genome shotgun (WGS) entry which is preliminary data.</text>
</comment>
<dbReference type="EMBL" id="JAAGKO020000005">
    <property type="protein sequence ID" value="MDI5962178.1"/>
    <property type="molecule type" value="Genomic_DNA"/>
</dbReference>
<dbReference type="Proteomes" id="UP001156398">
    <property type="component" value="Unassembled WGS sequence"/>
</dbReference>
<proteinExistence type="predicted"/>
<dbReference type="RefSeq" id="WP_271324632.1">
    <property type="nucleotide sequence ID" value="NZ_JAAGKO020000005.1"/>
</dbReference>
<evidence type="ECO:0000313" key="1">
    <source>
        <dbReference type="EMBL" id="MDI5962178.1"/>
    </source>
</evidence>
<dbReference type="Gene3D" id="3.40.50.300">
    <property type="entry name" value="P-loop containing nucleotide triphosphate hydrolases"/>
    <property type="match status" value="1"/>
</dbReference>
<accession>A0ABT6VXK2</accession>
<evidence type="ECO:0008006" key="3">
    <source>
        <dbReference type="Google" id="ProtNLM"/>
    </source>
</evidence>
<reference evidence="1 2" key="1">
    <citation type="submission" date="2023-05" db="EMBL/GenBank/DDBJ databases">
        <title>Streptantibioticus silvisoli sp. nov., acidotolerant actinomycetes 1 from pine litter.</title>
        <authorList>
            <person name="Swiecimska M."/>
            <person name="Golinska P."/>
            <person name="Sangal V."/>
            <person name="Wachnowicz B."/>
            <person name="Goodfellow M."/>
        </authorList>
    </citation>
    <scope>NUCLEOTIDE SEQUENCE [LARGE SCALE GENOMIC DNA]</scope>
    <source>
        <strain evidence="1 2">SL54</strain>
    </source>
</reference>